<dbReference type="InterPro" id="IPR004764">
    <property type="entry name" value="MdtF-like"/>
</dbReference>
<dbReference type="NCBIfam" id="NF000282">
    <property type="entry name" value="RND_permease_1"/>
    <property type="match status" value="1"/>
</dbReference>
<evidence type="ECO:0000256" key="8">
    <source>
        <dbReference type="ARBA" id="ARBA00023136"/>
    </source>
</evidence>
<sequence>MFSRFFIERPIFAAVISIVISIVGALALYSLPVEQYPVIAPVQIQVTANYPGADAQTVAQTVAAPIEQQIIGVDNLLYMKSSSSSSGTITITAYFNLETDPDIAQVQVQNRVDRALPQLPAIVAQNGVSVEKQSSSILMVIAVYDKSGKMSSAQLDNYTNINIMDAIKRVPGAGQATLFGSPNQAMRIWLNPRNMASLGVTTSDIKSAISSQNALVGAGQIGQAPNEGTVEMTFPVVTDGAFSDPTIYENMIIKASQNGNAIVHLKDVAKIEFGRQYYSGENVFNNRPTSAIGVYLQAGANSIDVSNAIRATLSNAKTDFPSGLDYTIALDTTDFVRDSIKEVVITLFEALLLVICVMYLFLQNLRATVIATVAIIVSLLGAFIGLAAMGFSVNLLTLFGLVLAIGLVVDDAIVVIEHVEHTMHENPEMSVKDAAILAMDEVSGAVLSMTLVLSAVFIPALFVSGTTGQLYKQFATTIASGVLISGVTALTLTPTLCAILLKRTSPPTKGFFAWFNNWFAQLTKSYGVISHTIIRRSALSVLLLAVMVVGLWQLFRIVPTSFVPQEDQGYMLAALMMPEAASLQRTISAGEQLNKVIRDNPSVNYNTMINGFSMLDGQVKTNAATAFIGLKPFDERKSASESVFAVTQQIAKETRGMTSGAVIPLVPPPIPGIGTSGGFEIWLQNKGTDTPEQMQQVLQKFVAAASKRPELGGLTSTFNANSQQLKVTINREQSNLIGVPIADVLSALQAQFGSLRVSQFNQYSRVWDVTMQAEARYRQKPEDIDQIYTRSQNGDMVPLSAVVNMSFVNGPTIMSHFNGFPAVNIIGSPNPGYSSGQAITALKEVAAATLPSSYSYAWAGLSYSETTSGNDSIYIFLLGILMVFLILAALFESWSLPAAVICAVPFGLLGALIFTWLRGLDNDVYMQIGLLVLVGLAAKNAILIVEFAIKQHQAGHSLLESAVEAGELRLRAIIMTSLAFMLGTLPLALASGSGANARHSIGTGIIGGMVLLSSLALIYVPLFYYHFESWREKNKTKSAPEVAEPKSDASPTEEQPQ</sequence>
<feature type="transmembrane region" description="Helical" evidence="9">
    <location>
        <begin position="395"/>
        <end position="416"/>
    </location>
</feature>
<keyword evidence="12" id="KW-1185">Reference proteome</keyword>
<feature type="transmembrane region" description="Helical" evidence="9">
    <location>
        <begin position="898"/>
        <end position="918"/>
    </location>
</feature>
<dbReference type="Gene3D" id="3.30.70.1320">
    <property type="entry name" value="Multidrug efflux transporter AcrB pore domain like"/>
    <property type="match status" value="1"/>
</dbReference>
<evidence type="ECO:0000256" key="9">
    <source>
        <dbReference type="RuleBase" id="RU364070"/>
    </source>
</evidence>
<feature type="transmembrane region" description="Helical" evidence="9">
    <location>
        <begin position="12"/>
        <end position="31"/>
    </location>
</feature>
<dbReference type="Gene3D" id="3.30.2090.10">
    <property type="entry name" value="Multidrug efflux transporter AcrB TolC docking domain, DN and DC subdomains"/>
    <property type="match status" value="2"/>
</dbReference>
<feature type="transmembrane region" description="Helical" evidence="9">
    <location>
        <begin position="437"/>
        <end position="462"/>
    </location>
</feature>
<feature type="transmembrane region" description="Helical" evidence="9">
    <location>
        <begin position="924"/>
        <end position="949"/>
    </location>
</feature>
<dbReference type="Gene3D" id="3.30.70.1430">
    <property type="entry name" value="Multidrug efflux transporter AcrB pore domain"/>
    <property type="match status" value="2"/>
</dbReference>
<evidence type="ECO:0000313" key="11">
    <source>
        <dbReference type="EMBL" id="MCB5195735.1"/>
    </source>
</evidence>
<feature type="transmembrane region" description="Helical" evidence="9">
    <location>
        <begin position="873"/>
        <end position="891"/>
    </location>
</feature>
<feature type="region of interest" description="Disordered" evidence="10">
    <location>
        <begin position="1036"/>
        <end position="1057"/>
    </location>
</feature>
<reference evidence="11 12" key="1">
    <citation type="submission" date="2021-10" db="EMBL/GenBank/DDBJ databases">
        <authorList>
            <person name="Chen M."/>
        </authorList>
    </citation>
    <scope>NUCLEOTIDE SEQUENCE [LARGE SCALE GENOMIC DNA]</scope>
    <source>
        <strain evidence="11 12">H3-26</strain>
    </source>
</reference>
<evidence type="ECO:0000256" key="7">
    <source>
        <dbReference type="ARBA" id="ARBA00022989"/>
    </source>
</evidence>
<accession>A0ABS8BJ37</accession>
<comment type="caution">
    <text evidence="11">The sequence shown here is derived from an EMBL/GenBank/DDBJ whole genome shotgun (WGS) entry which is preliminary data.</text>
</comment>
<dbReference type="SUPFAM" id="SSF82693">
    <property type="entry name" value="Multidrug efflux transporter AcrB pore domain, PN1, PN2, PC1 and PC2 subdomains"/>
    <property type="match status" value="3"/>
</dbReference>
<evidence type="ECO:0000256" key="6">
    <source>
        <dbReference type="ARBA" id="ARBA00022692"/>
    </source>
</evidence>
<gene>
    <name evidence="11" type="ORF">LG219_05460</name>
</gene>
<evidence type="ECO:0000256" key="2">
    <source>
        <dbReference type="ARBA" id="ARBA00010942"/>
    </source>
</evidence>
<evidence type="ECO:0000313" key="12">
    <source>
        <dbReference type="Proteomes" id="UP001198034"/>
    </source>
</evidence>
<comment type="subcellular location">
    <subcellularLocation>
        <location evidence="1 9">Cell inner membrane</location>
        <topology evidence="1 9">Multi-pass membrane protein</topology>
    </subcellularLocation>
</comment>
<feature type="transmembrane region" description="Helical" evidence="9">
    <location>
        <begin position="970"/>
        <end position="989"/>
    </location>
</feature>
<dbReference type="SUPFAM" id="SSF82866">
    <property type="entry name" value="Multidrug efflux transporter AcrB transmembrane domain"/>
    <property type="match status" value="2"/>
</dbReference>
<name>A0ABS8BJ37_9NEIS</name>
<evidence type="ECO:0000256" key="10">
    <source>
        <dbReference type="SAM" id="MobiDB-lite"/>
    </source>
</evidence>
<keyword evidence="6 9" id="KW-0812">Transmembrane</keyword>
<dbReference type="EMBL" id="JAJAWG010000002">
    <property type="protein sequence ID" value="MCB5195735.1"/>
    <property type="molecule type" value="Genomic_DNA"/>
</dbReference>
<dbReference type="NCBIfam" id="TIGR00915">
    <property type="entry name" value="2A0602"/>
    <property type="match status" value="1"/>
</dbReference>
<dbReference type="PRINTS" id="PR00702">
    <property type="entry name" value="ACRIFLAVINRP"/>
</dbReference>
<comment type="similarity">
    <text evidence="2 9">Belongs to the resistance-nodulation-cell division (RND) (TC 2.A.6) family.</text>
</comment>
<protein>
    <recommendedName>
        <fullName evidence="9">Efflux pump membrane transporter</fullName>
    </recommendedName>
</protein>
<proteinExistence type="inferred from homology"/>
<feature type="transmembrane region" description="Helical" evidence="9">
    <location>
        <begin position="538"/>
        <end position="555"/>
    </location>
</feature>
<feature type="transmembrane region" description="Helical" evidence="9">
    <location>
        <begin position="1001"/>
        <end position="1025"/>
    </location>
</feature>
<evidence type="ECO:0000256" key="5">
    <source>
        <dbReference type="ARBA" id="ARBA00022519"/>
    </source>
</evidence>
<dbReference type="InterPro" id="IPR027463">
    <property type="entry name" value="AcrB_DN_DC_subdom"/>
</dbReference>
<keyword evidence="3 9" id="KW-0813">Transport</keyword>
<dbReference type="PANTHER" id="PTHR32063">
    <property type="match status" value="1"/>
</dbReference>
<dbReference type="Gene3D" id="3.30.70.1440">
    <property type="entry name" value="Multidrug efflux transporter AcrB pore domain"/>
    <property type="match status" value="1"/>
</dbReference>
<dbReference type="InterPro" id="IPR001036">
    <property type="entry name" value="Acrflvin-R"/>
</dbReference>
<feature type="transmembrane region" description="Helical" evidence="9">
    <location>
        <begin position="474"/>
        <end position="501"/>
    </location>
</feature>
<dbReference type="Gene3D" id="1.20.1640.10">
    <property type="entry name" value="Multidrug efflux transporter AcrB transmembrane domain"/>
    <property type="match status" value="2"/>
</dbReference>
<dbReference type="Proteomes" id="UP001198034">
    <property type="component" value="Unassembled WGS sequence"/>
</dbReference>
<feature type="transmembrane region" description="Helical" evidence="9">
    <location>
        <begin position="369"/>
        <end position="389"/>
    </location>
</feature>
<evidence type="ECO:0000256" key="4">
    <source>
        <dbReference type="ARBA" id="ARBA00022475"/>
    </source>
</evidence>
<keyword evidence="5 9" id="KW-0997">Cell inner membrane</keyword>
<organism evidence="11 12">
    <name type="scientific">Deefgea salmonis</name>
    <dbReference type="NCBI Taxonomy" id="2875502"/>
    <lineage>
        <taxon>Bacteria</taxon>
        <taxon>Pseudomonadati</taxon>
        <taxon>Pseudomonadota</taxon>
        <taxon>Betaproteobacteria</taxon>
        <taxon>Neisseriales</taxon>
        <taxon>Chitinibacteraceae</taxon>
        <taxon>Deefgea</taxon>
    </lineage>
</organism>
<keyword evidence="8 9" id="KW-0472">Membrane</keyword>
<dbReference type="RefSeq" id="WP_226763524.1">
    <property type="nucleotide sequence ID" value="NZ_JAJAWG010000002.1"/>
</dbReference>
<dbReference type="Pfam" id="PF00873">
    <property type="entry name" value="ACR_tran"/>
    <property type="match status" value="1"/>
</dbReference>
<feature type="transmembrane region" description="Helical" evidence="9">
    <location>
        <begin position="343"/>
        <end position="362"/>
    </location>
</feature>
<keyword evidence="4" id="KW-1003">Cell membrane</keyword>
<evidence type="ECO:0000256" key="1">
    <source>
        <dbReference type="ARBA" id="ARBA00004429"/>
    </source>
</evidence>
<keyword evidence="7 9" id="KW-1133">Transmembrane helix</keyword>
<evidence type="ECO:0000256" key="3">
    <source>
        <dbReference type="ARBA" id="ARBA00022448"/>
    </source>
</evidence>
<dbReference type="PANTHER" id="PTHR32063:SF13">
    <property type="entry name" value="MULTIDRUG EFFLUX PUMP SUBUNIT ACRB-RELATED"/>
    <property type="match status" value="1"/>
</dbReference>
<dbReference type="SUPFAM" id="SSF82714">
    <property type="entry name" value="Multidrug efflux transporter AcrB TolC docking domain, DN and DC subdomains"/>
    <property type="match status" value="2"/>
</dbReference>